<dbReference type="OrthoDB" id="6154036at2759"/>
<dbReference type="OMA" id="DDANTHE"/>
<dbReference type="Proteomes" id="UP000054359">
    <property type="component" value="Unassembled WGS sequence"/>
</dbReference>
<evidence type="ECO:0000313" key="3">
    <source>
        <dbReference type="Proteomes" id="UP000054359"/>
    </source>
</evidence>
<dbReference type="PANTHER" id="PTHR33309:SF3">
    <property type="entry name" value="CCHC-TYPE DOMAIN-CONTAINING PROTEIN"/>
    <property type="match status" value="1"/>
</dbReference>
<dbReference type="Pfam" id="PF20700">
    <property type="entry name" value="Mutator"/>
    <property type="match status" value="1"/>
</dbReference>
<keyword evidence="3" id="KW-1185">Reference proteome</keyword>
<dbReference type="InterPro" id="IPR049012">
    <property type="entry name" value="Mutator_transp_dom"/>
</dbReference>
<organism evidence="2 3">
    <name type="scientific">Stegodyphus mimosarum</name>
    <name type="common">African social velvet spider</name>
    <dbReference type="NCBI Taxonomy" id="407821"/>
    <lineage>
        <taxon>Eukaryota</taxon>
        <taxon>Metazoa</taxon>
        <taxon>Ecdysozoa</taxon>
        <taxon>Arthropoda</taxon>
        <taxon>Chelicerata</taxon>
        <taxon>Arachnida</taxon>
        <taxon>Araneae</taxon>
        <taxon>Araneomorphae</taxon>
        <taxon>Entelegynae</taxon>
        <taxon>Eresoidea</taxon>
        <taxon>Eresidae</taxon>
        <taxon>Stegodyphus</taxon>
    </lineage>
</organism>
<dbReference type="AlphaFoldDB" id="A0A087SZN6"/>
<proteinExistence type="predicted"/>
<accession>A0A087SZN6</accession>
<feature type="non-terminal residue" evidence="2">
    <location>
        <position position="584"/>
    </location>
</feature>
<protein>
    <recommendedName>
        <fullName evidence="1">Mutator-like transposase domain-containing protein</fullName>
    </recommendedName>
</protein>
<feature type="domain" description="Mutator-like transposase" evidence="1">
    <location>
        <begin position="59"/>
        <end position="419"/>
    </location>
</feature>
<evidence type="ECO:0000313" key="2">
    <source>
        <dbReference type="EMBL" id="KFM58325.1"/>
    </source>
</evidence>
<name>A0A087SZN6_STEMI</name>
<reference evidence="2 3" key="1">
    <citation type="submission" date="2013-11" db="EMBL/GenBank/DDBJ databases">
        <title>Genome sequencing of Stegodyphus mimosarum.</title>
        <authorList>
            <person name="Bechsgaard J."/>
        </authorList>
    </citation>
    <scope>NUCLEOTIDE SEQUENCE [LARGE SCALE GENOMIC DNA]</scope>
</reference>
<evidence type="ECO:0000259" key="1">
    <source>
        <dbReference type="Pfam" id="PF20700"/>
    </source>
</evidence>
<sequence>MDKLKKRASGQRPKKRKFYGNKYTNVNETKVCDGVSSSSKKLNSGCFNNSFSATQSLGYRIIAIDILFSEISSILCCKVCGSDINICETLNHGLSSVFTIECAGCKKLNSFRNSRMMGAKSNVPEINRRFIYAMRCIGQGLAGMKNFCGAMDLPQPVQKSAYNKSLQKITRCVKDVAELSMLNAAKQEIEMTGQSQLTISGDGSWKTRGHSSKIGITSIIGIETGKVLDLEVLSSYCKGCEWGKKNKNAKEFENWKRSHDIECAKNHFGSAGKMEVVGMLRIFSRSEERFNAQYINYIGDGDTKTFLELRKSNIYGPDIELNKVECVGHVQKRMGSRLRELKHSMRGKKLEDGKSLGGKGRLTDKFIDQVTMYYGQAIRNNKDCVMDMRKAIWAIYYHKRSTDDEPLHDFCPQGNVSWCKYQKAKATGKLKDFKHKNVMAAPVMDSIKKIFKDLSEPTLLKRCLGGRTQNPNESLNSVIWKFCPKTSSSSKVIADIAANEAVVAFNEGRQGRLQIMQNLGFRVGQYSLEAARKCDLQRIKEAEKNASELNLSIRRIRHLHNTSQLETIAQQEGVVYEIKGVLSP</sequence>
<dbReference type="EMBL" id="KK112697">
    <property type="protein sequence ID" value="KFM58325.1"/>
    <property type="molecule type" value="Genomic_DNA"/>
</dbReference>
<gene>
    <name evidence="2" type="ORF">X975_10654</name>
</gene>
<dbReference type="PANTHER" id="PTHR33309">
    <property type="entry name" value="KERATIN, ULTRA HIGH-SULFUR MATRIX PROTEIN-LIKE"/>
    <property type="match status" value="1"/>
</dbReference>